<comment type="subcellular location">
    <subcellularLocation>
        <location evidence="1">Nucleus</location>
    </subcellularLocation>
</comment>
<dbReference type="Proteomes" id="UP000265120">
    <property type="component" value="Chromosome W"/>
</dbReference>
<evidence type="ECO:0000256" key="3">
    <source>
        <dbReference type="ARBA" id="ARBA00022737"/>
    </source>
</evidence>
<evidence type="ECO:0000256" key="2">
    <source>
        <dbReference type="ARBA" id="ARBA00022664"/>
    </source>
</evidence>
<protein>
    <recommendedName>
        <fullName evidence="9">Squamous cell carcinoma antigen recognized by T cells 3</fullName>
    </recommendedName>
</protein>
<dbReference type="SMART" id="SM00386">
    <property type="entry name" value="HAT"/>
    <property type="match status" value="3"/>
</dbReference>
<dbReference type="PANTHER" id="PTHR17204">
    <property type="entry name" value="PRE-MRNA PROCESSING PROTEIN PRP39-RELATED"/>
    <property type="match status" value="1"/>
</dbReference>
<feature type="compositionally biased region" description="Acidic residues" evidence="6">
    <location>
        <begin position="1"/>
        <end position="10"/>
    </location>
</feature>
<evidence type="ECO:0000256" key="6">
    <source>
        <dbReference type="SAM" id="MobiDB-lite"/>
    </source>
</evidence>
<dbReference type="GO" id="GO:0006397">
    <property type="term" value="P:mRNA processing"/>
    <property type="evidence" value="ECO:0007669"/>
    <property type="project" value="UniProtKB-KW"/>
</dbReference>
<evidence type="ECO:0000313" key="8">
    <source>
        <dbReference type="Proteomes" id="UP000265120"/>
    </source>
</evidence>
<proteinExistence type="predicted"/>
<feature type="region of interest" description="Disordered" evidence="6">
    <location>
        <begin position="1"/>
        <end position="43"/>
    </location>
</feature>
<dbReference type="InParanoid" id="A0A3P8WG26"/>
<dbReference type="InterPro" id="IPR003107">
    <property type="entry name" value="HAT"/>
</dbReference>
<name>A0A3P8WG26_CYNSE</name>
<feature type="compositionally biased region" description="Acidic residues" evidence="6">
    <location>
        <begin position="18"/>
        <end position="41"/>
    </location>
</feature>
<dbReference type="Gene3D" id="1.25.40.10">
    <property type="entry name" value="Tetratricopeptide repeat domain"/>
    <property type="match status" value="1"/>
</dbReference>
<keyword evidence="3" id="KW-0677">Repeat</keyword>
<dbReference type="Pfam" id="PF23240">
    <property type="entry name" value="HAT_PRP39_N"/>
    <property type="match status" value="1"/>
</dbReference>
<keyword evidence="2" id="KW-0507">mRNA processing</keyword>
<reference evidence="7" key="2">
    <citation type="submission" date="2025-08" db="UniProtKB">
        <authorList>
            <consortium name="Ensembl"/>
        </authorList>
    </citation>
    <scope>IDENTIFICATION</scope>
</reference>
<keyword evidence="8" id="KW-1185">Reference proteome</keyword>
<dbReference type="SUPFAM" id="SSF48452">
    <property type="entry name" value="TPR-like"/>
    <property type="match status" value="1"/>
</dbReference>
<evidence type="ECO:0000256" key="5">
    <source>
        <dbReference type="ARBA" id="ARBA00023242"/>
    </source>
</evidence>
<organism evidence="7 8">
    <name type="scientific">Cynoglossus semilaevis</name>
    <name type="common">Tongue sole</name>
    <dbReference type="NCBI Taxonomy" id="244447"/>
    <lineage>
        <taxon>Eukaryota</taxon>
        <taxon>Metazoa</taxon>
        <taxon>Chordata</taxon>
        <taxon>Craniata</taxon>
        <taxon>Vertebrata</taxon>
        <taxon>Euteleostomi</taxon>
        <taxon>Actinopterygii</taxon>
        <taxon>Neopterygii</taxon>
        <taxon>Teleostei</taxon>
        <taxon>Neoteleostei</taxon>
        <taxon>Acanthomorphata</taxon>
        <taxon>Carangaria</taxon>
        <taxon>Pleuronectiformes</taxon>
        <taxon>Pleuronectoidei</taxon>
        <taxon>Cynoglossidae</taxon>
        <taxon>Cynoglossinae</taxon>
        <taxon>Cynoglossus</taxon>
    </lineage>
</organism>
<dbReference type="GO" id="GO:0005634">
    <property type="term" value="C:nucleus"/>
    <property type="evidence" value="ECO:0007669"/>
    <property type="project" value="UniProtKB-SubCell"/>
</dbReference>
<evidence type="ECO:0008006" key="9">
    <source>
        <dbReference type="Google" id="ProtNLM"/>
    </source>
</evidence>
<dbReference type="OMA" id="DNHTELI"/>
<dbReference type="PANTHER" id="PTHR17204:SF25">
    <property type="entry name" value="RRM DOMAIN-CONTAINING PROTEIN"/>
    <property type="match status" value="1"/>
</dbReference>
<dbReference type="FunFam" id="1.25.40.10:FF:000098">
    <property type="entry name" value="Squamous cell carcinoma antigen recognized by T-cells 3"/>
    <property type="match status" value="1"/>
</dbReference>
<keyword evidence="5" id="KW-0539">Nucleus</keyword>
<dbReference type="STRING" id="244447.ENSCSEP00000025684"/>
<accession>A0A3P8WG26</accession>
<dbReference type="Ensembl" id="ENSCSET00000026021.1">
    <property type="protein sequence ID" value="ENSCSEP00000025684.1"/>
    <property type="gene ID" value="ENSCSEG00000016394.1"/>
</dbReference>
<evidence type="ECO:0000256" key="4">
    <source>
        <dbReference type="ARBA" id="ARBA00023187"/>
    </source>
</evidence>
<dbReference type="InterPro" id="IPR011990">
    <property type="entry name" value="TPR-like_helical_dom_sf"/>
</dbReference>
<dbReference type="GeneTree" id="ENSGT00900000141107"/>
<evidence type="ECO:0000313" key="7">
    <source>
        <dbReference type="Ensembl" id="ENSCSEP00000025684.1"/>
    </source>
</evidence>
<keyword evidence="4" id="KW-0508">mRNA splicing</keyword>
<sequence length="252" mass="29660">LQKMEEEDAGMEEREMQSDEEDEEGMGEENTDDSSEDEKENEAEIQRLEEQLSINAFDYNCHMGLIKLLKQEGELLRLQKARQKMSELFPLTEDIWLDWLKDEICLNEDKSNRETVYELFERAVKDYICPEIWLEYAQYSIGGMGSPGGIDKVRCIFERAVTAVGLHMTKGQLVWEAYREFENAILSTLERIHKLFRRQLTVPLMDMEATYEEYEDWSDQGVSELVVPQYSKAMQEMEKRKSLEKSLVNVFY</sequence>
<dbReference type="AlphaFoldDB" id="A0A3P8WG26"/>
<reference evidence="7" key="3">
    <citation type="submission" date="2025-09" db="UniProtKB">
        <authorList>
            <consortium name="Ensembl"/>
        </authorList>
    </citation>
    <scope>IDENTIFICATION</scope>
</reference>
<dbReference type="GO" id="GO:0008380">
    <property type="term" value="P:RNA splicing"/>
    <property type="evidence" value="ECO:0007669"/>
    <property type="project" value="UniProtKB-KW"/>
</dbReference>
<evidence type="ECO:0000256" key="1">
    <source>
        <dbReference type="ARBA" id="ARBA00004123"/>
    </source>
</evidence>
<reference evidence="7 8" key="1">
    <citation type="journal article" date="2014" name="Nat. Genet.">
        <title>Whole-genome sequence of a flatfish provides insights into ZW sex chromosome evolution and adaptation to a benthic lifestyle.</title>
        <authorList>
            <person name="Chen S."/>
            <person name="Zhang G."/>
            <person name="Shao C."/>
            <person name="Huang Q."/>
            <person name="Liu G."/>
            <person name="Zhang P."/>
            <person name="Song W."/>
            <person name="An N."/>
            <person name="Chalopin D."/>
            <person name="Volff J.N."/>
            <person name="Hong Y."/>
            <person name="Li Q."/>
            <person name="Sha Z."/>
            <person name="Zhou H."/>
            <person name="Xie M."/>
            <person name="Yu Q."/>
            <person name="Liu Y."/>
            <person name="Xiang H."/>
            <person name="Wang N."/>
            <person name="Wu K."/>
            <person name="Yang C."/>
            <person name="Zhou Q."/>
            <person name="Liao X."/>
            <person name="Yang L."/>
            <person name="Hu Q."/>
            <person name="Zhang J."/>
            <person name="Meng L."/>
            <person name="Jin L."/>
            <person name="Tian Y."/>
            <person name="Lian J."/>
            <person name="Yang J."/>
            <person name="Miao G."/>
            <person name="Liu S."/>
            <person name="Liang Z."/>
            <person name="Yan F."/>
            <person name="Li Y."/>
            <person name="Sun B."/>
            <person name="Zhang H."/>
            <person name="Zhang J."/>
            <person name="Zhu Y."/>
            <person name="Du M."/>
            <person name="Zhao Y."/>
            <person name="Schartl M."/>
            <person name="Tang Q."/>
            <person name="Wang J."/>
        </authorList>
    </citation>
    <scope>NUCLEOTIDE SEQUENCE</scope>
</reference>